<accession>A0A0B7AIL2</accession>
<dbReference type="EMBL" id="HACG01032895">
    <property type="protein sequence ID" value="CEK79760.1"/>
    <property type="molecule type" value="Transcribed_RNA"/>
</dbReference>
<feature type="region of interest" description="Disordered" evidence="1">
    <location>
        <begin position="81"/>
        <end position="101"/>
    </location>
</feature>
<proteinExistence type="predicted"/>
<reference evidence="2" key="1">
    <citation type="submission" date="2014-12" db="EMBL/GenBank/DDBJ databases">
        <title>Insight into the proteome of Arion vulgaris.</title>
        <authorList>
            <person name="Aradska J."/>
            <person name="Bulat T."/>
            <person name="Smidak R."/>
            <person name="Sarate P."/>
            <person name="Gangsoo J."/>
            <person name="Sialana F."/>
            <person name="Bilban M."/>
            <person name="Lubec G."/>
        </authorList>
    </citation>
    <scope>NUCLEOTIDE SEQUENCE</scope>
    <source>
        <tissue evidence="2">Skin</tissue>
    </source>
</reference>
<evidence type="ECO:0000256" key="1">
    <source>
        <dbReference type="SAM" id="MobiDB-lite"/>
    </source>
</evidence>
<protein>
    <submittedName>
        <fullName evidence="2">Uncharacterized protein</fullName>
    </submittedName>
</protein>
<gene>
    <name evidence="2" type="primary">ORF117292</name>
</gene>
<name>A0A0B7AIL2_9EUPU</name>
<evidence type="ECO:0000313" key="2">
    <source>
        <dbReference type="EMBL" id="CEK79760.1"/>
    </source>
</evidence>
<sequence>MSSTTLLNSLYAAISTHLWLDSRSGQRWLNSVFKLSGMPDLSEAVKRIGSLWASTSRPGHKLTTDASGRTTNVQRCSFAAGDEEARETNIGNKSENTPSEKNSFHSVFAFSVTNNEDESEEASLATGAVLKM</sequence>
<organism evidence="2">
    <name type="scientific">Arion vulgaris</name>
    <dbReference type="NCBI Taxonomy" id="1028688"/>
    <lineage>
        <taxon>Eukaryota</taxon>
        <taxon>Metazoa</taxon>
        <taxon>Spiralia</taxon>
        <taxon>Lophotrochozoa</taxon>
        <taxon>Mollusca</taxon>
        <taxon>Gastropoda</taxon>
        <taxon>Heterobranchia</taxon>
        <taxon>Euthyneura</taxon>
        <taxon>Panpulmonata</taxon>
        <taxon>Eupulmonata</taxon>
        <taxon>Stylommatophora</taxon>
        <taxon>Helicina</taxon>
        <taxon>Arionoidea</taxon>
        <taxon>Arionidae</taxon>
        <taxon>Arion</taxon>
    </lineage>
</organism>
<dbReference type="AlphaFoldDB" id="A0A0B7AIL2"/>
<feature type="compositionally biased region" description="Polar residues" evidence="1">
    <location>
        <begin position="89"/>
        <end position="101"/>
    </location>
</feature>